<dbReference type="GO" id="GO:0009423">
    <property type="term" value="P:chorismate biosynthetic process"/>
    <property type="evidence" value="ECO:0007669"/>
    <property type="project" value="TreeGrafter"/>
</dbReference>
<dbReference type="SUPFAM" id="SSF51569">
    <property type="entry name" value="Aldolase"/>
    <property type="match status" value="1"/>
</dbReference>
<sequence length="390" mass="42131">MSRPFCSTHLMRLELVGGQAISQPYIDMTIAMMRVFGADIQREAVKDIHHIKPIDKVVQVFVERITGLNSNLCPGLASGHRSCSLSLTYLDVKPAVSLMEELSYGSDAVEVRVDLSSEDGNVKAHNVPSLGYVAAQVVALRCGSFPDDGEEAALALMNLGIRMGCKSIDVEISWSSKLQEAVKARKALLKASPHGMTGAGICAGMAPMLGRNIVPLLDRVFPAAKLIGAVNTIIIRPAEDERLLRCTKSLVIGGGRTPTAEKLTKHFPSDYNIVLVNSLETFPSSAPSATVSTVPTTAVSIEPATDKIHVTPALFASKSGGIIVDMACRSAPTPLIRLARSVSRREWRAPEGNGGLLEQGYRQFRVWTTMNATQDIIRRMFANNTTGYEK</sequence>
<gene>
    <name evidence="1" type="ORF">M422DRAFT_269096</name>
</gene>
<proteinExistence type="predicted"/>
<dbReference type="AlphaFoldDB" id="A0A0C9U5D6"/>
<dbReference type="InterPro" id="IPR036968">
    <property type="entry name" value="Enolpyruvate_Tfrase_sf"/>
</dbReference>
<dbReference type="PANTHER" id="PTHR21089">
    <property type="entry name" value="SHIKIMATE DEHYDROGENASE"/>
    <property type="match status" value="1"/>
</dbReference>
<protein>
    <submittedName>
        <fullName evidence="1">Uncharacterized protein</fullName>
    </submittedName>
</protein>
<dbReference type="Gene3D" id="3.20.20.70">
    <property type="entry name" value="Aldolase class I"/>
    <property type="match status" value="1"/>
</dbReference>
<organism evidence="1 2">
    <name type="scientific">Sphaerobolus stellatus (strain SS14)</name>
    <dbReference type="NCBI Taxonomy" id="990650"/>
    <lineage>
        <taxon>Eukaryota</taxon>
        <taxon>Fungi</taxon>
        <taxon>Dikarya</taxon>
        <taxon>Basidiomycota</taxon>
        <taxon>Agaricomycotina</taxon>
        <taxon>Agaricomycetes</taxon>
        <taxon>Phallomycetidae</taxon>
        <taxon>Geastrales</taxon>
        <taxon>Sphaerobolaceae</taxon>
        <taxon>Sphaerobolus</taxon>
    </lineage>
</organism>
<dbReference type="EMBL" id="KN837282">
    <property type="protein sequence ID" value="KIJ29449.1"/>
    <property type="molecule type" value="Genomic_DNA"/>
</dbReference>
<dbReference type="InterPro" id="IPR022893">
    <property type="entry name" value="Shikimate_DH_fam"/>
</dbReference>
<keyword evidence="2" id="KW-1185">Reference proteome</keyword>
<reference evidence="1 2" key="1">
    <citation type="submission" date="2014-06" db="EMBL/GenBank/DDBJ databases">
        <title>Evolutionary Origins and Diversification of the Mycorrhizal Mutualists.</title>
        <authorList>
            <consortium name="DOE Joint Genome Institute"/>
            <consortium name="Mycorrhizal Genomics Consortium"/>
            <person name="Kohler A."/>
            <person name="Kuo A."/>
            <person name="Nagy L.G."/>
            <person name="Floudas D."/>
            <person name="Copeland A."/>
            <person name="Barry K.W."/>
            <person name="Cichocki N."/>
            <person name="Veneault-Fourrey C."/>
            <person name="LaButti K."/>
            <person name="Lindquist E.A."/>
            <person name="Lipzen A."/>
            <person name="Lundell T."/>
            <person name="Morin E."/>
            <person name="Murat C."/>
            <person name="Riley R."/>
            <person name="Ohm R."/>
            <person name="Sun H."/>
            <person name="Tunlid A."/>
            <person name="Henrissat B."/>
            <person name="Grigoriev I.V."/>
            <person name="Hibbett D.S."/>
            <person name="Martin F."/>
        </authorList>
    </citation>
    <scope>NUCLEOTIDE SEQUENCE [LARGE SCALE GENOMIC DNA]</scope>
    <source>
        <strain evidence="1 2">SS14</strain>
    </source>
</reference>
<evidence type="ECO:0000313" key="1">
    <source>
        <dbReference type="EMBL" id="KIJ29449.1"/>
    </source>
</evidence>
<dbReference type="GO" id="GO:0004764">
    <property type="term" value="F:shikimate 3-dehydrogenase (NADP+) activity"/>
    <property type="evidence" value="ECO:0007669"/>
    <property type="project" value="InterPro"/>
</dbReference>
<dbReference type="Pfam" id="PF01487">
    <property type="entry name" value="DHquinase_I"/>
    <property type="match status" value="1"/>
</dbReference>
<dbReference type="OrthoDB" id="204377at2759"/>
<accession>A0A0C9U5D6</accession>
<dbReference type="HOGENOM" id="CLU_708171_0_0_1"/>
<dbReference type="GO" id="GO:0016765">
    <property type="term" value="F:transferase activity, transferring alkyl or aryl (other than methyl) groups"/>
    <property type="evidence" value="ECO:0007669"/>
    <property type="project" value="InterPro"/>
</dbReference>
<dbReference type="InterPro" id="IPR013785">
    <property type="entry name" value="Aldolase_TIM"/>
</dbReference>
<dbReference type="GO" id="GO:0003855">
    <property type="term" value="F:3-dehydroquinate dehydratase activity"/>
    <property type="evidence" value="ECO:0007669"/>
    <property type="project" value="InterPro"/>
</dbReference>
<dbReference type="Proteomes" id="UP000054279">
    <property type="component" value="Unassembled WGS sequence"/>
</dbReference>
<dbReference type="PANTHER" id="PTHR21089:SF1">
    <property type="entry name" value="BIFUNCTIONAL 3-DEHYDROQUINATE DEHYDRATASE_SHIKIMATE DEHYDROGENASE, CHLOROPLASTIC"/>
    <property type="match status" value="1"/>
</dbReference>
<dbReference type="GO" id="GO:0019632">
    <property type="term" value="P:shikimate metabolic process"/>
    <property type="evidence" value="ECO:0007669"/>
    <property type="project" value="TreeGrafter"/>
</dbReference>
<dbReference type="InterPro" id="IPR001381">
    <property type="entry name" value="DHquinase_I"/>
</dbReference>
<dbReference type="InterPro" id="IPR036291">
    <property type="entry name" value="NAD(P)-bd_dom_sf"/>
</dbReference>
<dbReference type="SUPFAM" id="SSF51735">
    <property type="entry name" value="NAD(P)-binding Rossmann-fold domains"/>
    <property type="match status" value="1"/>
</dbReference>
<name>A0A0C9U5D6_SPHS4</name>
<dbReference type="Gene3D" id="3.40.50.720">
    <property type="entry name" value="NAD(P)-binding Rossmann-like Domain"/>
    <property type="match status" value="1"/>
</dbReference>
<dbReference type="Gene3D" id="3.65.10.10">
    <property type="entry name" value="Enolpyruvate transferase domain"/>
    <property type="match status" value="1"/>
</dbReference>
<dbReference type="SUPFAM" id="SSF55205">
    <property type="entry name" value="EPT/RTPC-like"/>
    <property type="match status" value="1"/>
</dbReference>
<evidence type="ECO:0000313" key="2">
    <source>
        <dbReference type="Proteomes" id="UP000054279"/>
    </source>
</evidence>
<dbReference type="InterPro" id="IPR013792">
    <property type="entry name" value="RNA3'P_cycl/enolpyr_Trfase_a/b"/>
</dbReference>